<reference evidence="6" key="1">
    <citation type="submission" date="2024-05" db="EMBL/GenBank/DDBJ databases">
        <title>Metabacillus sp. nov., isolated from the rhizosphere soil of tomato plants.</title>
        <authorList>
            <person name="Ma R."/>
        </authorList>
    </citation>
    <scope>NUCLEOTIDE SEQUENCE</scope>
    <source>
        <strain evidence="6">DBTR6</strain>
    </source>
</reference>
<sequence length="216" mass="24451">MLHSGTTNWKSYVEGDTFLPVLPLIKRIKQEANSIKDIYDLASGDLPTDLFPSSLLESFLKDSTEVETGFEHVQGQLLLRETIAHYMKKFYNINATSSSIIVTTGIQQSIYLITQCLLSPGDAIAIESPSYIYPFLLFQSAGLRVFGLPVDENGINPEDIITLYRKHRIKFIFLNPTYQNPTRTVLSENRWKRIAEIAAELNIPISEGDSYNPYLL</sequence>
<evidence type="ECO:0000256" key="1">
    <source>
        <dbReference type="ARBA" id="ARBA00001933"/>
    </source>
</evidence>
<dbReference type="PANTHER" id="PTHR42790:SF19">
    <property type="entry name" value="KYNURENINE_ALPHA-AMINOADIPATE AMINOTRANSFERASE, MITOCHONDRIAL"/>
    <property type="match status" value="1"/>
</dbReference>
<keyword evidence="3" id="KW-0808">Transferase</keyword>
<evidence type="ECO:0000313" key="6">
    <source>
        <dbReference type="EMBL" id="MBZ5751546.1"/>
    </source>
</evidence>
<dbReference type="GO" id="GO:0008483">
    <property type="term" value="F:transaminase activity"/>
    <property type="evidence" value="ECO:0007669"/>
    <property type="project" value="UniProtKB-KW"/>
</dbReference>
<feature type="domain" description="Aminotransferase class I/classII large" evidence="5">
    <location>
        <begin position="37"/>
        <end position="204"/>
    </location>
</feature>
<evidence type="ECO:0000256" key="2">
    <source>
        <dbReference type="ARBA" id="ARBA00022576"/>
    </source>
</evidence>
<dbReference type="RefSeq" id="WP_224139870.1">
    <property type="nucleotide sequence ID" value="NZ_JAIQUM010000034.1"/>
</dbReference>
<dbReference type="CDD" id="cd00609">
    <property type="entry name" value="AAT_like"/>
    <property type="match status" value="1"/>
</dbReference>
<dbReference type="InterPro" id="IPR015421">
    <property type="entry name" value="PyrdxlP-dep_Trfase_major"/>
</dbReference>
<gene>
    <name evidence="6" type="ORF">K9V48_15130</name>
</gene>
<keyword evidence="7" id="KW-1185">Reference proteome</keyword>
<dbReference type="SUPFAM" id="SSF53383">
    <property type="entry name" value="PLP-dependent transferases"/>
    <property type="match status" value="1"/>
</dbReference>
<proteinExistence type="predicted"/>
<dbReference type="PANTHER" id="PTHR42790">
    <property type="entry name" value="AMINOTRANSFERASE"/>
    <property type="match status" value="1"/>
</dbReference>
<comment type="caution">
    <text evidence="6">The sequence shown here is derived from an EMBL/GenBank/DDBJ whole genome shotgun (WGS) entry which is preliminary data.</text>
</comment>
<evidence type="ECO:0000313" key="7">
    <source>
        <dbReference type="Proteomes" id="UP001165287"/>
    </source>
</evidence>
<evidence type="ECO:0000256" key="4">
    <source>
        <dbReference type="ARBA" id="ARBA00022898"/>
    </source>
</evidence>
<dbReference type="InterPro" id="IPR004839">
    <property type="entry name" value="Aminotransferase_I/II_large"/>
</dbReference>
<evidence type="ECO:0000259" key="5">
    <source>
        <dbReference type="Pfam" id="PF00155"/>
    </source>
</evidence>
<dbReference type="InterPro" id="IPR015424">
    <property type="entry name" value="PyrdxlP-dep_Trfase"/>
</dbReference>
<dbReference type="InterPro" id="IPR015422">
    <property type="entry name" value="PyrdxlP-dep_Trfase_small"/>
</dbReference>
<dbReference type="Gene3D" id="3.40.640.10">
    <property type="entry name" value="Type I PLP-dependent aspartate aminotransferase-like (Major domain)"/>
    <property type="match status" value="1"/>
</dbReference>
<accession>A0ABS7UTD1</accession>
<keyword evidence="4" id="KW-0663">Pyridoxal phosphate</keyword>
<dbReference type="Pfam" id="PF00155">
    <property type="entry name" value="Aminotran_1_2"/>
    <property type="match status" value="1"/>
</dbReference>
<protein>
    <submittedName>
        <fullName evidence="6">PLP-dependent aminotransferase family protein</fullName>
    </submittedName>
</protein>
<organism evidence="6 7">
    <name type="scientific">Metabacillus rhizolycopersici</name>
    <dbReference type="NCBI Taxonomy" id="2875709"/>
    <lineage>
        <taxon>Bacteria</taxon>
        <taxon>Bacillati</taxon>
        <taxon>Bacillota</taxon>
        <taxon>Bacilli</taxon>
        <taxon>Bacillales</taxon>
        <taxon>Bacillaceae</taxon>
        <taxon>Metabacillus</taxon>
    </lineage>
</organism>
<dbReference type="InterPro" id="IPR050859">
    <property type="entry name" value="Class-I_PLP-dep_aminotransf"/>
</dbReference>
<dbReference type="Gene3D" id="3.90.1150.10">
    <property type="entry name" value="Aspartate Aminotransferase, domain 1"/>
    <property type="match status" value="1"/>
</dbReference>
<dbReference type="Proteomes" id="UP001165287">
    <property type="component" value="Unassembled WGS sequence"/>
</dbReference>
<dbReference type="EMBL" id="JAIQUM010000034">
    <property type="protein sequence ID" value="MBZ5751546.1"/>
    <property type="molecule type" value="Genomic_DNA"/>
</dbReference>
<comment type="cofactor">
    <cofactor evidence="1">
        <name>pyridoxal 5'-phosphate</name>
        <dbReference type="ChEBI" id="CHEBI:597326"/>
    </cofactor>
</comment>
<name>A0ABS7UTD1_9BACI</name>
<evidence type="ECO:0000256" key="3">
    <source>
        <dbReference type="ARBA" id="ARBA00022679"/>
    </source>
</evidence>
<keyword evidence="2 6" id="KW-0032">Aminotransferase</keyword>